<dbReference type="PANTHER" id="PTHR30445:SF3">
    <property type="entry name" value="TRANSPORT PROTEIN YIDE-RELATED"/>
    <property type="match status" value="1"/>
</dbReference>
<dbReference type="PANTHER" id="PTHR30445">
    <property type="entry name" value="K(+)_H(+) ANTIPORTER SUBUNIT KHTT"/>
    <property type="match status" value="1"/>
</dbReference>
<evidence type="ECO:0000256" key="5">
    <source>
        <dbReference type="ARBA" id="ARBA00022692"/>
    </source>
</evidence>
<dbReference type="NCBIfam" id="TIGR01625">
    <property type="entry name" value="YidE_YbjL_dupl"/>
    <property type="match status" value="1"/>
</dbReference>
<dbReference type="EMBL" id="VSIV01000241">
    <property type="protein sequence ID" value="TYB32896.1"/>
    <property type="molecule type" value="Genomic_DNA"/>
</dbReference>
<evidence type="ECO:0000256" key="8">
    <source>
        <dbReference type="SAM" id="Phobius"/>
    </source>
</evidence>
<organism evidence="10 11">
    <name type="scientific">Flexistipes sinusarabici</name>
    <dbReference type="NCBI Taxonomy" id="2352"/>
    <lineage>
        <taxon>Bacteria</taxon>
        <taxon>Pseudomonadati</taxon>
        <taxon>Deferribacterota</taxon>
        <taxon>Deferribacteres</taxon>
        <taxon>Deferribacterales</taxon>
        <taxon>Flexistipitaceae</taxon>
        <taxon>Flexistipes</taxon>
    </lineage>
</organism>
<gene>
    <name evidence="10" type="ORF">FXF49_09140</name>
</gene>
<evidence type="ECO:0000256" key="1">
    <source>
        <dbReference type="ARBA" id="ARBA00004651"/>
    </source>
</evidence>
<dbReference type="Proteomes" id="UP000323337">
    <property type="component" value="Unassembled WGS sequence"/>
</dbReference>
<feature type="transmembrane region" description="Helical" evidence="8">
    <location>
        <begin position="6"/>
        <end position="24"/>
    </location>
</feature>
<keyword evidence="3" id="KW-0813">Transport</keyword>
<feature type="transmembrane region" description="Helical" evidence="8">
    <location>
        <begin position="376"/>
        <end position="396"/>
    </location>
</feature>
<name>A0A5D0MIU3_FLESI</name>
<dbReference type="RefSeq" id="WP_303701596.1">
    <property type="nucleotide sequence ID" value="NZ_VSIV01000241.1"/>
</dbReference>
<dbReference type="PROSITE" id="PS51202">
    <property type="entry name" value="RCK_C"/>
    <property type="match status" value="1"/>
</dbReference>
<feature type="transmembrane region" description="Helical" evidence="8">
    <location>
        <begin position="140"/>
        <end position="164"/>
    </location>
</feature>
<dbReference type="GO" id="GO:0008324">
    <property type="term" value="F:monoatomic cation transmembrane transporter activity"/>
    <property type="evidence" value="ECO:0007669"/>
    <property type="project" value="InterPro"/>
</dbReference>
<feature type="transmembrane region" description="Helical" evidence="8">
    <location>
        <begin position="441"/>
        <end position="465"/>
    </location>
</feature>
<comment type="subcellular location">
    <subcellularLocation>
        <location evidence="1">Cell membrane</location>
        <topology evidence="1">Multi-pass membrane protein</topology>
    </subcellularLocation>
</comment>
<dbReference type="SUPFAM" id="SSF116726">
    <property type="entry name" value="TrkA C-terminal domain-like"/>
    <property type="match status" value="1"/>
</dbReference>
<dbReference type="Pfam" id="PF02080">
    <property type="entry name" value="TrkA_C"/>
    <property type="match status" value="1"/>
</dbReference>
<dbReference type="GO" id="GO:0006813">
    <property type="term" value="P:potassium ion transport"/>
    <property type="evidence" value="ECO:0007669"/>
    <property type="project" value="InterPro"/>
</dbReference>
<evidence type="ECO:0000256" key="6">
    <source>
        <dbReference type="ARBA" id="ARBA00022989"/>
    </source>
</evidence>
<feature type="transmembrane region" description="Helical" evidence="8">
    <location>
        <begin position="31"/>
        <end position="48"/>
    </location>
</feature>
<keyword evidence="4" id="KW-1003">Cell membrane</keyword>
<feature type="domain" description="RCK C-terminal" evidence="9">
    <location>
        <begin position="258"/>
        <end position="342"/>
    </location>
</feature>
<evidence type="ECO:0000256" key="2">
    <source>
        <dbReference type="ARBA" id="ARBA00009854"/>
    </source>
</evidence>
<feature type="transmembrane region" description="Helical" evidence="8">
    <location>
        <begin position="503"/>
        <end position="523"/>
    </location>
</feature>
<dbReference type="InterPro" id="IPR050144">
    <property type="entry name" value="AAE_transporter"/>
</dbReference>
<comment type="similarity">
    <text evidence="2">Belongs to the AAE transporter (TC 2.A.81) family.</text>
</comment>
<evidence type="ECO:0000259" key="9">
    <source>
        <dbReference type="PROSITE" id="PS51202"/>
    </source>
</evidence>
<accession>A0A5D0MIU3</accession>
<dbReference type="AlphaFoldDB" id="A0A5D0MIU3"/>
<evidence type="ECO:0000256" key="3">
    <source>
        <dbReference type="ARBA" id="ARBA00022448"/>
    </source>
</evidence>
<keyword evidence="7 8" id="KW-0472">Membrane</keyword>
<evidence type="ECO:0000313" key="10">
    <source>
        <dbReference type="EMBL" id="TYB32896.1"/>
    </source>
</evidence>
<dbReference type="InterPro" id="IPR006512">
    <property type="entry name" value="YidE_YbjL"/>
</dbReference>
<dbReference type="InterPro" id="IPR036721">
    <property type="entry name" value="RCK_C_sf"/>
</dbReference>
<dbReference type="Gene3D" id="3.30.70.1450">
    <property type="entry name" value="Regulator of K+ conductance, C-terminal domain"/>
    <property type="match status" value="1"/>
</dbReference>
<feature type="transmembrane region" description="Helical" evidence="8">
    <location>
        <begin position="54"/>
        <end position="73"/>
    </location>
</feature>
<dbReference type="InterPro" id="IPR006037">
    <property type="entry name" value="RCK_C"/>
</dbReference>
<feature type="transmembrane region" description="Helical" evidence="8">
    <location>
        <begin position="417"/>
        <end position="435"/>
    </location>
</feature>
<protein>
    <submittedName>
        <fullName evidence="10">YidE/YbjL duplication</fullName>
    </submittedName>
</protein>
<evidence type="ECO:0000256" key="7">
    <source>
        <dbReference type="ARBA" id="ARBA00023136"/>
    </source>
</evidence>
<evidence type="ECO:0000313" key="11">
    <source>
        <dbReference type="Proteomes" id="UP000323337"/>
    </source>
</evidence>
<proteinExistence type="inferred from homology"/>
<keyword evidence="5 8" id="KW-0812">Transmembrane</keyword>
<feature type="transmembrane region" description="Helical" evidence="8">
    <location>
        <begin position="85"/>
        <end position="105"/>
    </location>
</feature>
<keyword evidence="6 8" id="KW-1133">Transmembrane helix</keyword>
<dbReference type="Pfam" id="PF06826">
    <property type="entry name" value="Asp-Al_Ex"/>
    <property type="match status" value="2"/>
</dbReference>
<reference evidence="10 11" key="1">
    <citation type="submission" date="2019-08" db="EMBL/GenBank/DDBJ databases">
        <title>Genomic characterization of a novel candidate phylum (ARYD3) from a high temperature, high salinity tertiary oil reservoir in north central Oklahoma, USA.</title>
        <authorList>
            <person name="Youssef N.H."/>
            <person name="Yadav A."/>
            <person name="Elshahed M.S."/>
        </authorList>
    </citation>
    <scope>NUCLEOTIDE SEQUENCE [LARGE SCALE GENOMIC DNA]</scope>
    <source>
        <strain evidence="10">ARYD1</strain>
    </source>
</reference>
<comment type="caution">
    <text evidence="10">The sequence shown here is derived from an EMBL/GenBank/DDBJ whole genome shotgun (WGS) entry which is preliminary data.</text>
</comment>
<sequence length="524" mass="57707">MHLEIIFQLFLIITLGYIVGSIKIKGFSLDISAILIVALVAGHFGVRLPEEFKYFGLAIFIYSVGLQSGPGFFETIRNKGLKLNIIAACLVGTIFLEIMIISKMLGYTKDVQAGLFTGVMTNAPALAASLEANSSPSISVIFGLIYPFCIVLTILYPKIIPGLLKVDMKEEKRKYEESVRQRYPSIATKNFRITNENFKNQHITKSEVQEMTNTIIERIESEYQIEDTEMDHTMHFGDIVRVTGTKDQMEKVKVILGEEVSDSVTFHDNLKVLRLLVTTKKVVGKKISELKELTAVGASISKVRRAGIDINPTPNLTLMLGDKLYITVPEKFEKRVTNFIGNNLLNFPAGDFLPISMGILIGMSIGFIPLNIPGFGYFKLSFVGGILITALVLGRIGRTGKLVWQLSPHSTSLMKTLGQLIFMATIGTNAGAYLLQSINTLGFTSIYVALGTLLITYSAFTFVMFKMLKYNVLDILGVFSGSMTSTPALSMATEVCDSGRPSVAYAAVYPFALIITIFLAQVIL</sequence>
<evidence type="ECO:0000256" key="4">
    <source>
        <dbReference type="ARBA" id="ARBA00022475"/>
    </source>
</evidence>
<feature type="transmembrane region" description="Helical" evidence="8">
    <location>
        <begin position="352"/>
        <end position="370"/>
    </location>
</feature>
<dbReference type="GO" id="GO:0005886">
    <property type="term" value="C:plasma membrane"/>
    <property type="evidence" value="ECO:0007669"/>
    <property type="project" value="UniProtKB-SubCell"/>
</dbReference>